<gene>
    <name evidence="2" type="ORF">MKW98_010658</name>
</gene>
<dbReference type="Gene3D" id="3.30.420.10">
    <property type="entry name" value="Ribonuclease H-like superfamily/Ribonuclease H"/>
    <property type="match status" value="1"/>
</dbReference>
<dbReference type="PANTHER" id="PTHR47074:SF11">
    <property type="entry name" value="REVERSE TRANSCRIPTASE-LIKE PROTEIN"/>
    <property type="match status" value="1"/>
</dbReference>
<dbReference type="EMBL" id="JAJJMB010010620">
    <property type="protein sequence ID" value="KAI3907308.1"/>
    <property type="molecule type" value="Genomic_DNA"/>
</dbReference>
<organism evidence="2 3">
    <name type="scientific">Papaver atlanticum</name>
    <dbReference type="NCBI Taxonomy" id="357466"/>
    <lineage>
        <taxon>Eukaryota</taxon>
        <taxon>Viridiplantae</taxon>
        <taxon>Streptophyta</taxon>
        <taxon>Embryophyta</taxon>
        <taxon>Tracheophyta</taxon>
        <taxon>Spermatophyta</taxon>
        <taxon>Magnoliopsida</taxon>
        <taxon>Ranunculales</taxon>
        <taxon>Papaveraceae</taxon>
        <taxon>Papaveroideae</taxon>
        <taxon>Papaver</taxon>
    </lineage>
</organism>
<reference evidence="2" key="1">
    <citation type="submission" date="2022-04" db="EMBL/GenBank/DDBJ databases">
        <title>A functionally conserved STORR gene fusion in Papaver species that diverged 16.8 million years ago.</title>
        <authorList>
            <person name="Catania T."/>
        </authorList>
    </citation>
    <scope>NUCLEOTIDE SEQUENCE</scope>
    <source>
        <strain evidence="2">S-188037</strain>
    </source>
</reference>
<dbReference type="InterPro" id="IPR052929">
    <property type="entry name" value="RNase_H-like_EbsB-rel"/>
</dbReference>
<feature type="domain" description="RNase H type-1" evidence="1">
    <location>
        <begin position="10"/>
        <end position="107"/>
    </location>
</feature>
<dbReference type="AlphaFoldDB" id="A0AAD4SIZ3"/>
<dbReference type="CDD" id="cd06222">
    <property type="entry name" value="RNase_H_like"/>
    <property type="match status" value="1"/>
</dbReference>
<sequence length="141" mass="16346">MCKLTTRIFFEAMAWTSRARDVDQAEALALLKAMQWIKNCGLSKVIIEGDNKALMEAIRQRKMTAVKWEDKYLIDECLSLFQSMFDVEVSFVPRVCNKVADAMAKYARRNMCNQYWKSIPPKIIIPFLRRDMYDSVTGTSS</sequence>
<dbReference type="GO" id="GO:0003676">
    <property type="term" value="F:nucleic acid binding"/>
    <property type="evidence" value="ECO:0007669"/>
    <property type="project" value="InterPro"/>
</dbReference>
<dbReference type="InterPro" id="IPR044730">
    <property type="entry name" value="RNase_H-like_dom_plant"/>
</dbReference>
<dbReference type="GO" id="GO:0004523">
    <property type="term" value="F:RNA-DNA hybrid ribonuclease activity"/>
    <property type="evidence" value="ECO:0007669"/>
    <property type="project" value="InterPro"/>
</dbReference>
<keyword evidence="3" id="KW-1185">Reference proteome</keyword>
<evidence type="ECO:0000313" key="2">
    <source>
        <dbReference type="EMBL" id="KAI3907308.1"/>
    </source>
</evidence>
<comment type="caution">
    <text evidence="2">The sequence shown here is derived from an EMBL/GenBank/DDBJ whole genome shotgun (WGS) entry which is preliminary data.</text>
</comment>
<dbReference type="Pfam" id="PF13456">
    <property type="entry name" value="RVT_3"/>
    <property type="match status" value="1"/>
</dbReference>
<evidence type="ECO:0000259" key="1">
    <source>
        <dbReference type="Pfam" id="PF13456"/>
    </source>
</evidence>
<accession>A0AAD4SIZ3</accession>
<dbReference type="SUPFAM" id="SSF53098">
    <property type="entry name" value="Ribonuclease H-like"/>
    <property type="match status" value="1"/>
</dbReference>
<dbReference type="PANTHER" id="PTHR47074">
    <property type="entry name" value="BNAC02G40300D PROTEIN"/>
    <property type="match status" value="1"/>
</dbReference>
<dbReference type="Proteomes" id="UP001202328">
    <property type="component" value="Unassembled WGS sequence"/>
</dbReference>
<dbReference type="InterPro" id="IPR036397">
    <property type="entry name" value="RNaseH_sf"/>
</dbReference>
<dbReference type="InterPro" id="IPR012337">
    <property type="entry name" value="RNaseH-like_sf"/>
</dbReference>
<dbReference type="InterPro" id="IPR002156">
    <property type="entry name" value="RNaseH_domain"/>
</dbReference>
<name>A0AAD4SIZ3_9MAGN</name>
<proteinExistence type="predicted"/>
<protein>
    <recommendedName>
        <fullName evidence="1">RNase H type-1 domain-containing protein</fullName>
    </recommendedName>
</protein>
<evidence type="ECO:0000313" key="3">
    <source>
        <dbReference type="Proteomes" id="UP001202328"/>
    </source>
</evidence>